<name>A0ABS5F5I6_9PROT</name>
<sequence length="567" mass="61584">MAQGRPFAWEASYPPGIAWDAPIATTTLGEHLARSVARNPDRPALLYRDSTITYAALGEVVRRCAAGLLALPEAEGGIGLFLPNTPWHSIAFFGAATAGIRMMQMSPLDAERELAHKLEDSGTRVVVTLAEEGLLKRMRALQARGLIDRLIVAEDAHWGGPAGAPVPADVLAFTTLLEEPPLERAPAVDKHVVALLQYTGGTTGLPKGAMLSHANLTAAANIQAYWASQRARPGDPPERAVHVLPLFHIFALTSLNRHLGAGNTVLLRQRFEVEQCLDDIERFRATTLAGVPTMWIAMANHPSIEARDLSSLRWPSSGGAPLPVEVEERFARITGTRLRGGWGMTETAPAGTGHPMLRDSRPGSIGLPLPNVEMDVVALDDPRRVLAPGETGEFRVRGPNIMSGYWNKPEENARAFVDGFFLTGDIGRMDAEGFFFLTDRKKDMILSGGFNVYPRMIEEAIYEHPDVAECIVAGIPDPYRGQSAKAFVTLKPGAAALTLDALKLFLSDKLGRHEMPAALELRDSLPRTAVGKLSKIMLLEEERARTEPSSTATQKQPGDHHGPPLHR</sequence>
<accession>A0ABS5F5I6</accession>
<evidence type="ECO:0000256" key="4">
    <source>
        <dbReference type="ARBA" id="ARBA00023136"/>
    </source>
</evidence>
<dbReference type="SUPFAM" id="SSF56801">
    <property type="entry name" value="Acetyl-CoA synthetase-like"/>
    <property type="match status" value="1"/>
</dbReference>
<evidence type="ECO:0000259" key="9">
    <source>
        <dbReference type="Pfam" id="PF00501"/>
    </source>
</evidence>
<comment type="caution">
    <text evidence="11">The sequence shown here is derived from an EMBL/GenBank/DDBJ whole genome shotgun (WGS) entry which is preliminary data.</text>
</comment>
<dbReference type="RefSeq" id="WP_211855614.1">
    <property type="nucleotide sequence ID" value="NZ_JAAGBB010000042.1"/>
</dbReference>
<evidence type="ECO:0000256" key="1">
    <source>
        <dbReference type="ARBA" id="ARBA00004170"/>
    </source>
</evidence>
<comment type="subcellular location">
    <subcellularLocation>
        <location evidence="1">Membrane</location>
        <topology evidence="1">Peripheral membrane protein</topology>
    </subcellularLocation>
</comment>
<dbReference type="PROSITE" id="PS00455">
    <property type="entry name" value="AMP_BINDING"/>
    <property type="match status" value="1"/>
</dbReference>
<organism evidence="11 12">
    <name type="scientific">Plastoroseomonas hellenica</name>
    <dbReference type="NCBI Taxonomy" id="2687306"/>
    <lineage>
        <taxon>Bacteria</taxon>
        <taxon>Pseudomonadati</taxon>
        <taxon>Pseudomonadota</taxon>
        <taxon>Alphaproteobacteria</taxon>
        <taxon>Acetobacterales</taxon>
        <taxon>Acetobacteraceae</taxon>
        <taxon>Plastoroseomonas</taxon>
    </lineage>
</organism>
<dbReference type="PANTHER" id="PTHR43767:SF8">
    <property type="entry name" value="LONG-CHAIN-FATTY-ACID--COA LIGASE"/>
    <property type="match status" value="1"/>
</dbReference>
<evidence type="ECO:0000256" key="2">
    <source>
        <dbReference type="ARBA" id="ARBA00005005"/>
    </source>
</evidence>
<keyword evidence="4" id="KW-0472">Membrane</keyword>
<dbReference type="Gene3D" id="3.40.50.12780">
    <property type="entry name" value="N-terminal domain of ligase-like"/>
    <property type="match status" value="1"/>
</dbReference>
<proteinExistence type="predicted"/>
<evidence type="ECO:0000256" key="5">
    <source>
        <dbReference type="ARBA" id="ARBA00026121"/>
    </source>
</evidence>
<dbReference type="InterPro" id="IPR042099">
    <property type="entry name" value="ANL_N_sf"/>
</dbReference>
<dbReference type="InterPro" id="IPR000873">
    <property type="entry name" value="AMP-dep_synth/lig_dom"/>
</dbReference>
<dbReference type="InterPro" id="IPR045851">
    <property type="entry name" value="AMP-bd_C_sf"/>
</dbReference>
<dbReference type="Proteomes" id="UP001196870">
    <property type="component" value="Unassembled WGS sequence"/>
</dbReference>
<evidence type="ECO:0000259" key="10">
    <source>
        <dbReference type="Pfam" id="PF13193"/>
    </source>
</evidence>
<dbReference type="InterPro" id="IPR050237">
    <property type="entry name" value="ATP-dep_AMP-bd_enzyme"/>
</dbReference>
<feature type="domain" description="AMP-binding enzyme C-terminal" evidence="10">
    <location>
        <begin position="457"/>
        <end position="532"/>
    </location>
</feature>
<feature type="domain" description="AMP-dependent synthetase/ligase" evidence="9">
    <location>
        <begin position="33"/>
        <end position="406"/>
    </location>
</feature>
<dbReference type="InterPro" id="IPR025110">
    <property type="entry name" value="AMP-bd_C"/>
</dbReference>
<evidence type="ECO:0000313" key="11">
    <source>
        <dbReference type="EMBL" id="MBR0667835.1"/>
    </source>
</evidence>
<keyword evidence="3" id="KW-0436">Ligase</keyword>
<feature type="compositionally biased region" description="Basic and acidic residues" evidence="8">
    <location>
        <begin position="557"/>
        <end position="567"/>
    </location>
</feature>
<dbReference type="Pfam" id="PF13193">
    <property type="entry name" value="AMP-binding_C"/>
    <property type="match status" value="1"/>
</dbReference>
<feature type="region of interest" description="Disordered" evidence="8">
    <location>
        <begin position="540"/>
        <end position="567"/>
    </location>
</feature>
<comment type="pathway">
    <text evidence="2">Lipid metabolism; fatty acid beta-oxidation.</text>
</comment>
<evidence type="ECO:0000256" key="8">
    <source>
        <dbReference type="SAM" id="MobiDB-lite"/>
    </source>
</evidence>
<evidence type="ECO:0000256" key="3">
    <source>
        <dbReference type="ARBA" id="ARBA00022598"/>
    </source>
</evidence>
<evidence type="ECO:0000256" key="7">
    <source>
        <dbReference type="ARBA" id="ARBA00042773"/>
    </source>
</evidence>
<dbReference type="InterPro" id="IPR020845">
    <property type="entry name" value="AMP-binding_CS"/>
</dbReference>
<protein>
    <recommendedName>
        <fullName evidence="6">Long-chain-fatty-acid--CoA ligase</fullName>
        <ecNumber evidence="5">6.2.1.3</ecNumber>
    </recommendedName>
    <alternativeName>
        <fullName evidence="7">Long-chain acyl-CoA synthetase</fullName>
    </alternativeName>
</protein>
<feature type="compositionally biased region" description="Polar residues" evidence="8">
    <location>
        <begin position="547"/>
        <end position="556"/>
    </location>
</feature>
<evidence type="ECO:0000256" key="6">
    <source>
        <dbReference type="ARBA" id="ARBA00039545"/>
    </source>
</evidence>
<reference evidence="12" key="1">
    <citation type="journal article" date="2021" name="Syst. Appl. Microbiol.">
        <title>Roseomonas hellenica sp. nov., isolated from roots of wild-growing Alkanna tinctoria.</title>
        <authorList>
            <person name="Rat A."/>
            <person name="Naranjo H.D."/>
            <person name="Lebbe L."/>
            <person name="Cnockaert M."/>
            <person name="Krigas N."/>
            <person name="Grigoriadou K."/>
            <person name="Maloupa E."/>
            <person name="Willems A."/>
        </authorList>
    </citation>
    <scope>NUCLEOTIDE SEQUENCE [LARGE SCALE GENOMIC DNA]</scope>
    <source>
        <strain evidence="12">LMG 31523</strain>
    </source>
</reference>
<dbReference type="CDD" id="cd05936">
    <property type="entry name" value="FC-FACS_FadD_like"/>
    <property type="match status" value="1"/>
</dbReference>
<dbReference type="PANTHER" id="PTHR43767">
    <property type="entry name" value="LONG-CHAIN-FATTY-ACID--COA LIGASE"/>
    <property type="match status" value="1"/>
</dbReference>
<dbReference type="Pfam" id="PF00501">
    <property type="entry name" value="AMP-binding"/>
    <property type="match status" value="1"/>
</dbReference>
<dbReference type="EMBL" id="JAAGBB010000042">
    <property type="protein sequence ID" value="MBR0667835.1"/>
    <property type="molecule type" value="Genomic_DNA"/>
</dbReference>
<keyword evidence="12" id="KW-1185">Reference proteome</keyword>
<dbReference type="EC" id="6.2.1.3" evidence="5"/>
<gene>
    <name evidence="11" type="ORF">GXW71_26000</name>
</gene>
<dbReference type="Gene3D" id="3.30.300.30">
    <property type="match status" value="1"/>
</dbReference>
<evidence type="ECO:0000313" key="12">
    <source>
        <dbReference type="Proteomes" id="UP001196870"/>
    </source>
</evidence>